<dbReference type="Gene3D" id="3.40.140.10">
    <property type="entry name" value="Cytidine Deaminase, domain 2"/>
    <property type="match status" value="1"/>
</dbReference>
<dbReference type="SUPFAM" id="SSF69572">
    <property type="entry name" value="Activating enzymes of the ubiquitin-like proteins"/>
    <property type="match status" value="1"/>
</dbReference>
<dbReference type="InterPro" id="IPR035985">
    <property type="entry name" value="Ubiquitin-activating_enz"/>
</dbReference>
<evidence type="ECO:0000259" key="6">
    <source>
        <dbReference type="Pfam" id="PF00899"/>
    </source>
</evidence>
<dbReference type="InterPro" id="IPR032865">
    <property type="entry name" value="Prok-E2_A"/>
</dbReference>
<proteinExistence type="predicted"/>
<name>A0A423LG12_PSEFL</name>
<organism evidence="8 9">
    <name type="scientific">Pseudomonas fluorescens</name>
    <dbReference type="NCBI Taxonomy" id="294"/>
    <lineage>
        <taxon>Bacteria</taxon>
        <taxon>Pseudomonadati</taxon>
        <taxon>Pseudomonadota</taxon>
        <taxon>Gammaproteobacteria</taxon>
        <taxon>Pseudomonadales</taxon>
        <taxon>Pseudomonadaceae</taxon>
        <taxon>Pseudomonas</taxon>
    </lineage>
</organism>
<evidence type="ECO:0000256" key="5">
    <source>
        <dbReference type="ARBA" id="ARBA00023049"/>
    </source>
</evidence>
<gene>
    <name evidence="8" type="ORF">BK671_14855</name>
</gene>
<dbReference type="GO" id="GO:0008237">
    <property type="term" value="F:metallopeptidase activity"/>
    <property type="evidence" value="ECO:0007669"/>
    <property type="project" value="UniProtKB-KW"/>
</dbReference>
<dbReference type="GO" id="GO:0008641">
    <property type="term" value="F:ubiquitin-like modifier activating enzyme activity"/>
    <property type="evidence" value="ECO:0007669"/>
    <property type="project" value="InterPro"/>
</dbReference>
<dbReference type="GO" id="GO:0006508">
    <property type="term" value="P:proteolysis"/>
    <property type="evidence" value="ECO:0007669"/>
    <property type="project" value="UniProtKB-KW"/>
</dbReference>
<keyword evidence="5" id="KW-0482">Metalloprotease</keyword>
<evidence type="ECO:0000256" key="1">
    <source>
        <dbReference type="ARBA" id="ARBA00022670"/>
    </source>
</evidence>
<evidence type="ECO:0000259" key="7">
    <source>
        <dbReference type="Pfam" id="PF14464"/>
    </source>
</evidence>
<keyword evidence="3" id="KW-0378">Hydrolase</keyword>
<evidence type="ECO:0000256" key="2">
    <source>
        <dbReference type="ARBA" id="ARBA00022723"/>
    </source>
</evidence>
<keyword evidence="4" id="KW-0862">Zinc</keyword>
<sequence>MIEYFQLGELKSGVGVDKLYPHTRALLKAFSACPYIDIREIRFDVPGKGKSEYIVIDAGDGTVDSGNPAGIRRRERLAIGVNPDFRVPILVYTLRKNFPALSHQHPRTPDGPRQLCLYDHAWSAVERGWTPERFIARMFWWFRESAVLKLHRDDQPLEQLFYLSPYQLILPSNYAEYSKPGARTLTIFKVDEGESVIFKAAPTEAGDTAKPMRTVAVVVDPVDSTTLVSFPETLGDLQDQLASWGSSLYEQLDEVVFGAIEEGVSPAEGVGEGIIILVWIPRTRDGQAERFDVMGYMLNRSLFDLAKALDMLGPGDSKGHCKCIRLIGGNAGNVWRSLPLMPVEVRSGLTRKNARDMSGTPSEEGEFQGVLAGLGALGSVLADLWVRQGWGHWTFVDPDRLLPHNLARHTGFDALVGMPKVNVVREIAAASFPSWDPPKAVATSILAGSSEIGSALSSAALLVDVTTTFEAPRDLATRGDVPRIASLFVTPSGLSSVMILEDRERHQRVDGLEGQYYRAILNNDWGREHLANHSGDRWVGGGCRDISVRMSNECVHTHAGILSRQLRRSVALPEARICIWESENQSGSITAHEIGLAEVYSTESSGWTVKYDELLLAKLRTARREALPNETGGAILGVTDHKTKTIVIVDVLPTPPDSEASPSHFIRGQEGQAEALDVVHKRTAGVVDYVGEWHSHPDGCSARPSDYDDHLLDTLHRQMIAEGLPALMIIVGQKDLGFFIL</sequence>
<dbReference type="InterPro" id="IPR000594">
    <property type="entry name" value="ThiF_NAD_FAD-bd"/>
</dbReference>
<evidence type="ECO:0000313" key="9">
    <source>
        <dbReference type="Proteomes" id="UP000285757"/>
    </source>
</evidence>
<dbReference type="AlphaFoldDB" id="A0A423LG12"/>
<dbReference type="GO" id="GO:0046872">
    <property type="term" value="F:metal ion binding"/>
    <property type="evidence" value="ECO:0007669"/>
    <property type="project" value="UniProtKB-KW"/>
</dbReference>
<evidence type="ECO:0000256" key="3">
    <source>
        <dbReference type="ARBA" id="ARBA00022801"/>
    </source>
</evidence>
<dbReference type="Proteomes" id="UP000285757">
    <property type="component" value="Unassembled WGS sequence"/>
</dbReference>
<evidence type="ECO:0000313" key="8">
    <source>
        <dbReference type="EMBL" id="RON67254.1"/>
    </source>
</evidence>
<dbReference type="InterPro" id="IPR028090">
    <property type="entry name" value="JAB_dom_prok"/>
</dbReference>
<dbReference type="Pfam" id="PF14464">
    <property type="entry name" value="Prok-JAB"/>
    <property type="match status" value="1"/>
</dbReference>
<evidence type="ECO:0000256" key="4">
    <source>
        <dbReference type="ARBA" id="ARBA00022833"/>
    </source>
</evidence>
<feature type="domain" description="JAB" evidence="7">
    <location>
        <begin position="615"/>
        <end position="733"/>
    </location>
</feature>
<dbReference type="RefSeq" id="WP_123532920.1">
    <property type="nucleotide sequence ID" value="NZ_MOBU01000010.1"/>
</dbReference>
<comment type="caution">
    <text evidence="8">The sequence shown here is derived from an EMBL/GenBank/DDBJ whole genome shotgun (WGS) entry which is preliminary data.</text>
</comment>
<keyword evidence="2" id="KW-0479">Metal-binding</keyword>
<dbReference type="Gene3D" id="3.40.50.720">
    <property type="entry name" value="NAD(P)-binding Rossmann-like Domain"/>
    <property type="match status" value="1"/>
</dbReference>
<accession>A0A423LG12</accession>
<evidence type="ECO:0008006" key="10">
    <source>
        <dbReference type="Google" id="ProtNLM"/>
    </source>
</evidence>
<dbReference type="Pfam" id="PF00899">
    <property type="entry name" value="ThiF"/>
    <property type="match status" value="1"/>
</dbReference>
<feature type="domain" description="THIF-type NAD/FAD binding fold" evidence="6">
    <location>
        <begin position="370"/>
        <end position="474"/>
    </location>
</feature>
<dbReference type="Pfam" id="PF14457">
    <property type="entry name" value="Prok-E2_A"/>
    <property type="match status" value="1"/>
</dbReference>
<reference evidence="8 9" key="1">
    <citation type="submission" date="2016-10" db="EMBL/GenBank/DDBJ databases">
        <title>Comparative genome analysis of multiple Pseudomonas spp. focuses on biocontrol and plant growth promoting traits.</title>
        <authorList>
            <person name="Tao X.-Y."/>
            <person name="Taylor C.G."/>
        </authorList>
    </citation>
    <scope>NUCLEOTIDE SEQUENCE [LARGE SCALE GENOMIC DNA]</scope>
    <source>
        <strain evidence="8 9">24D3</strain>
    </source>
</reference>
<dbReference type="EMBL" id="MOBU01000010">
    <property type="protein sequence ID" value="RON67254.1"/>
    <property type="molecule type" value="Genomic_DNA"/>
</dbReference>
<dbReference type="SUPFAM" id="SSF102712">
    <property type="entry name" value="JAB1/MPN domain"/>
    <property type="match status" value="1"/>
</dbReference>
<keyword evidence="1" id="KW-0645">Protease</keyword>
<protein>
    <recommendedName>
        <fullName evidence="10">Thiamine biosynthesis protein ThiF</fullName>
    </recommendedName>
</protein>